<gene>
    <name evidence="10" type="ORF">SAMN04489711_108170</name>
</gene>
<keyword evidence="7 8" id="KW-0472">Membrane</keyword>
<comment type="subcellular location">
    <subcellularLocation>
        <location evidence="1">Cell membrane</location>
        <topology evidence="1">Multi-pass membrane protein</topology>
    </subcellularLocation>
</comment>
<dbReference type="Pfam" id="PF13231">
    <property type="entry name" value="PMT_2"/>
    <property type="match status" value="1"/>
</dbReference>
<evidence type="ECO:0000256" key="5">
    <source>
        <dbReference type="ARBA" id="ARBA00022692"/>
    </source>
</evidence>
<dbReference type="InterPro" id="IPR038731">
    <property type="entry name" value="RgtA/B/C-like"/>
</dbReference>
<feature type="transmembrane region" description="Helical" evidence="8">
    <location>
        <begin position="203"/>
        <end position="223"/>
    </location>
</feature>
<evidence type="ECO:0000256" key="7">
    <source>
        <dbReference type="ARBA" id="ARBA00023136"/>
    </source>
</evidence>
<dbReference type="AlphaFoldDB" id="A0A1I2EV95"/>
<feature type="transmembrane region" description="Helical" evidence="8">
    <location>
        <begin position="250"/>
        <end position="271"/>
    </location>
</feature>
<keyword evidence="11" id="KW-1185">Reference proteome</keyword>
<feature type="transmembrane region" description="Helical" evidence="8">
    <location>
        <begin position="325"/>
        <end position="345"/>
    </location>
</feature>
<accession>A0A1I2EV95</accession>
<proteinExistence type="predicted"/>
<evidence type="ECO:0000256" key="8">
    <source>
        <dbReference type="SAM" id="Phobius"/>
    </source>
</evidence>
<feature type="transmembrane region" description="Helical" evidence="8">
    <location>
        <begin position="15"/>
        <end position="34"/>
    </location>
</feature>
<keyword evidence="4 10" id="KW-0808">Transferase</keyword>
<reference evidence="11" key="1">
    <citation type="submission" date="2016-10" db="EMBL/GenBank/DDBJ databases">
        <authorList>
            <person name="Varghese N."/>
            <person name="Submissions S."/>
        </authorList>
    </citation>
    <scope>NUCLEOTIDE SEQUENCE [LARGE SCALE GENOMIC DNA]</scope>
    <source>
        <strain evidence="11">DSM 27981</strain>
    </source>
</reference>
<dbReference type="RefSeq" id="WP_092939982.1">
    <property type="nucleotide sequence ID" value="NZ_FONX01000008.1"/>
</dbReference>
<name>A0A1I2EV95_9BURK</name>
<organism evidence="10 11">
    <name type="scientific">Paracidovorax wautersii</name>
    <dbReference type="NCBI Taxonomy" id="1177982"/>
    <lineage>
        <taxon>Bacteria</taxon>
        <taxon>Pseudomonadati</taxon>
        <taxon>Pseudomonadota</taxon>
        <taxon>Betaproteobacteria</taxon>
        <taxon>Burkholderiales</taxon>
        <taxon>Comamonadaceae</taxon>
        <taxon>Paracidovorax</taxon>
    </lineage>
</organism>
<keyword evidence="3 10" id="KW-0328">Glycosyltransferase</keyword>
<evidence type="ECO:0000256" key="2">
    <source>
        <dbReference type="ARBA" id="ARBA00022475"/>
    </source>
</evidence>
<dbReference type="OrthoDB" id="8933800at2"/>
<dbReference type="PANTHER" id="PTHR33908:SF11">
    <property type="entry name" value="MEMBRANE PROTEIN"/>
    <property type="match status" value="1"/>
</dbReference>
<feature type="transmembrane region" description="Helical" evidence="8">
    <location>
        <begin position="77"/>
        <end position="99"/>
    </location>
</feature>
<dbReference type="STRING" id="1177982.SAMN04489711_108170"/>
<evidence type="ECO:0000256" key="6">
    <source>
        <dbReference type="ARBA" id="ARBA00022989"/>
    </source>
</evidence>
<evidence type="ECO:0000256" key="1">
    <source>
        <dbReference type="ARBA" id="ARBA00004651"/>
    </source>
</evidence>
<evidence type="ECO:0000256" key="3">
    <source>
        <dbReference type="ARBA" id="ARBA00022676"/>
    </source>
</evidence>
<dbReference type="GO" id="GO:0009103">
    <property type="term" value="P:lipopolysaccharide biosynthetic process"/>
    <property type="evidence" value="ECO:0007669"/>
    <property type="project" value="UniProtKB-ARBA"/>
</dbReference>
<protein>
    <submittedName>
        <fullName evidence="10">Dolichyl-phosphate-mannose-protein mannosyltransferase</fullName>
    </submittedName>
</protein>
<feature type="domain" description="Glycosyltransferase RgtA/B/C/D-like" evidence="9">
    <location>
        <begin position="62"/>
        <end position="220"/>
    </location>
</feature>
<feature type="transmembrane region" description="Helical" evidence="8">
    <location>
        <begin position="357"/>
        <end position="376"/>
    </location>
</feature>
<dbReference type="GO" id="GO:0005886">
    <property type="term" value="C:plasma membrane"/>
    <property type="evidence" value="ECO:0007669"/>
    <property type="project" value="UniProtKB-SubCell"/>
</dbReference>
<keyword evidence="5 8" id="KW-0812">Transmembrane</keyword>
<evidence type="ECO:0000259" key="9">
    <source>
        <dbReference type="Pfam" id="PF13231"/>
    </source>
</evidence>
<dbReference type="GO" id="GO:0016763">
    <property type="term" value="F:pentosyltransferase activity"/>
    <property type="evidence" value="ECO:0007669"/>
    <property type="project" value="TreeGrafter"/>
</dbReference>
<evidence type="ECO:0000313" key="11">
    <source>
        <dbReference type="Proteomes" id="UP000199119"/>
    </source>
</evidence>
<sequence length="512" mass="56261">MPAHSTTPGAPQPSLPLRAIALFALVYVLAWSLLPPLLSSSMPLDVAESLSWGHEWQWGYYKHPPLAPVLLELAYRAFGHAGPFLLSQLFIGATLWIVWRTGCRLMSRERAFIGTLLTMGVAYYTRPALEFNHNIAQMPFWAAVGYGFTAALQKDGRLRHWALVGVAGGLGLITKYSVGALLATLAIYLLATPARRQMLRPGPWLALALMGLIFWPHLCWLQLTDWMPMAYASSRAATDGEVSRADGLNFLLVQALNHVPLALIVLAAALCTRGRRRALAAADPQGVRWRLHTPMPAYLLALSVGPALLVAGLGLAMGLRVRDMWGVPMWVFSGLLVAAWLPSAGLRAMQAYLLRGLAVWLLIVSLVTFAFLAYGAQWRHRPSRMDWPQAAMAQQAAATWQAQSRCAIDSVSGDYWLAGLLAAQLPERPSVFIAGDERYSPWITPQRLAAHGTLWVGLGSDVPPPWVERLGADAGMRLQQGVWTVDWPDKRAGPPMDLHWRTYVPAACARLP</sequence>
<feature type="transmembrane region" description="Helical" evidence="8">
    <location>
        <begin position="297"/>
        <end position="319"/>
    </location>
</feature>
<feature type="transmembrane region" description="Helical" evidence="8">
    <location>
        <begin position="111"/>
        <end position="129"/>
    </location>
</feature>
<dbReference type="PANTHER" id="PTHR33908">
    <property type="entry name" value="MANNOSYLTRANSFERASE YKCB-RELATED"/>
    <property type="match status" value="1"/>
</dbReference>
<keyword evidence="2" id="KW-1003">Cell membrane</keyword>
<dbReference type="EMBL" id="FONX01000008">
    <property type="protein sequence ID" value="SFE97012.1"/>
    <property type="molecule type" value="Genomic_DNA"/>
</dbReference>
<dbReference type="InterPro" id="IPR050297">
    <property type="entry name" value="LipidA_mod_glycosyltrf_83"/>
</dbReference>
<keyword evidence="6 8" id="KW-1133">Transmembrane helix</keyword>
<feature type="transmembrane region" description="Helical" evidence="8">
    <location>
        <begin position="161"/>
        <end position="191"/>
    </location>
</feature>
<dbReference type="Proteomes" id="UP000199119">
    <property type="component" value="Unassembled WGS sequence"/>
</dbReference>
<evidence type="ECO:0000313" key="10">
    <source>
        <dbReference type="EMBL" id="SFE97012.1"/>
    </source>
</evidence>
<evidence type="ECO:0000256" key="4">
    <source>
        <dbReference type="ARBA" id="ARBA00022679"/>
    </source>
</evidence>